<keyword evidence="3" id="KW-1185">Reference proteome</keyword>
<evidence type="ECO:0000256" key="1">
    <source>
        <dbReference type="ARBA" id="ARBA00005437"/>
    </source>
</evidence>
<dbReference type="Pfam" id="PF04525">
    <property type="entry name" value="LOR"/>
    <property type="match status" value="1"/>
</dbReference>
<dbReference type="InterPro" id="IPR038595">
    <property type="entry name" value="LOR_sf"/>
</dbReference>
<dbReference type="EMBL" id="JBAHVJ010000012">
    <property type="protein sequence ID" value="MEJ4100809.1"/>
    <property type="molecule type" value="Genomic_DNA"/>
</dbReference>
<name>A0ABU8P0L9_9CORY</name>
<dbReference type="RefSeq" id="WP_337890983.1">
    <property type="nucleotide sequence ID" value="NZ_JBAHVI010000011.1"/>
</dbReference>
<dbReference type="Gene3D" id="2.40.160.200">
    <property type="entry name" value="LURP1-related"/>
    <property type="match status" value="1"/>
</dbReference>
<proteinExistence type="inferred from homology"/>
<dbReference type="InterPro" id="IPR007612">
    <property type="entry name" value="LOR"/>
</dbReference>
<dbReference type="SUPFAM" id="SSF54518">
    <property type="entry name" value="Tubby C-terminal domain-like"/>
    <property type="match status" value="1"/>
</dbReference>
<evidence type="ECO:0000313" key="2">
    <source>
        <dbReference type="EMBL" id="MEJ4100809.1"/>
    </source>
</evidence>
<reference evidence="2 3" key="1">
    <citation type="submission" date="2024-02" db="EMBL/GenBank/DDBJ databases">
        <title>Whole genome sequencing and characterization of Corynebacterium isolated from the ocular surface of dry eye disease sufferers.</title>
        <authorList>
            <person name="Naqvi M."/>
        </authorList>
    </citation>
    <scope>NUCLEOTIDE SEQUENCE [LARGE SCALE GENOMIC DNA]</scope>
    <source>
        <strain evidence="2 3">PCRF</strain>
    </source>
</reference>
<comment type="caution">
    <text evidence="2">The sequence shown here is derived from an EMBL/GenBank/DDBJ whole genome shotgun (WGS) entry which is preliminary data.</text>
</comment>
<evidence type="ECO:0000313" key="3">
    <source>
        <dbReference type="Proteomes" id="UP001359781"/>
    </source>
</evidence>
<comment type="similarity">
    <text evidence="1">Belongs to the LOR family.</text>
</comment>
<organism evidence="2 3">
    <name type="scientific">Corynebacterium mastitidis</name>
    <dbReference type="NCBI Taxonomy" id="161890"/>
    <lineage>
        <taxon>Bacteria</taxon>
        <taxon>Bacillati</taxon>
        <taxon>Actinomycetota</taxon>
        <taxon>Actinomycetes</taxon>
        <taxon>Mycobacteriales</taxon>
        <taxon>Corynebacteriaceae</taxon>
        <taxon>Corynebacterium</taxon>
    </lineage>
</organism>
<dbReference type="Proteomes" id="UP001359781">
    <property type="component" value="Unassembled WGS sequence"/>
</dbReference>
<accession>A0ABU8P0L9</accession>
<dbReference type="InterPro" id="IPR025659">
    <property type="entry name" value="Tubby-like_C"/>
</dbReference>
<sequence>MLGLGGGAGVRGAAWSGIIAPMNGIPAPEPHPASPSPSLLSRDHLVMQQVTGLMSNDFDILDPQDNPAGRVLTSGSLMGRMMMGHRSLTIAEPDGTPLVNLTDTVNLLRETMELTRPDGAALAHLRQRWSFFRTRVDMHLADGRTVELTGNPWDYDYQFVVEGVEVARVTRSWGGLGRALLGHSRYNLVFAPGVPQEVHAAVLGGVVALDLIRAKRRTAISS</sequence>
<gene>
    <name evidence="2" type="ORF">V5S96_10650</name>
</gene>
<protein>
    <submittedName>
        <fullName evidence="2">Phospholipid scramblase-related protein</fullName>
    </submittedName>
</protein>